<gene>
    <name evidence="2" type="ORF">B7P43_G17434</name>
</gene>
<organism evidence="2 3">
    <name type="scientific">Cryptotermes secundus</name>
    <dbReference type="NCBI Taxonomy" id="105785"/>
    <lineage>
        <taxon>Eukaryota</taxon>
        <taxon>Metazoa</taxon>
        <taxon>Ecdysozoa</taxon>
        <taxon>Arthropoda</taxon>
        <taxon>Hexapoda</taxon>
        <taxon>Insecta</taxon>
        <taxon>Pterygota</taxon>
        <taxon>Neoptera</taxon>
        <taxon>Polyneoptera</taxon>
        <taxon>Dictyoptera</taxon>
        <taxon>Blattodea</taxon>
        <taxon>Blattoidea</taxon>
        <taxon>Termitoidae</taxon>
        <taxon>Kalotermitidae</taxon>
        <taxon>Cryptotermitinae</taxon>
        <taxon>Cryptotermes</taxon>
    </lineage>
</organism>
<accession>A0A2J7PB98</accession>
<dbReference type="AlphaFoldDB" id="A0A2J7PB98"/>
<dbReference type="EMBL" id="NEVH01027131">
    <property type="protein sequence ID" value="PNF13609.1"/>
    <property type="molecule type" value="Genomic_DNA"/>
</dbReference>
<feature type="region of interest" description="Disordered" evidence="1">
    <location>
        <begin position="165"/>
        <end position="198"/>
    </location>
</feature>
<reference evidence="2 3" key="1">
    <citation type="submission" date="2017-12" db="EMBL/GenBank/DDBJ databases">
        <title>Hemimetabolous genomes reveal molecular basis of termite eusociality.</title>
        <authorList>
            <person name="Harrison M.C."/>
            <person name="Jongepier E."/>
            <person name="Robertson H.M."/>
            <person name="Arning N."/>
            <person name="Bitard-Feildel T."/>
            <person name="Chao H."/>
            <person name="Childers C.P."/>
            <person name="Dinh H."/>
            <person name="Doddapaneni H."/>
            <person name="Dugan S."/>
            <person name="Gowin J."/>
            <person name="Greiner C."/>
            <person name="Han Y."/>
            <person name="Hu H."/>
            <person name="Hughes D.S.T."/>
            <person name="Huylmans A.-K."/>
            <person name="Kemena C."/>
            <person name="Kremer L.P.M."/>
            <person name="Lee S.L."/>
            <person name="Lopez-Ezquerra A."/>
            <person name="Mallet L."/>
            <person name="Monroy-Kuhn J.M."/>
            <person name="Moser A."/>
            <person name="Murali S.C."/>
            <person name="Muzny D.M."/>
            <person name="Otani S."/>
            <person name="Piulachs M.-D."/>
            <person name="Poelchau M."/>
            <person name="Qu J."/>
            <person name="Schaub F."/>
            <person name="Wada-Katsumata A."/>
            <person name="Worley K.C."/>
            <person name="Xie Q."/>
            <person name="Ylla G."/>
            <person name="Poulsen M."/>
            <person name="Gibbs R.A."/>
            <person name="Schal C."/>
            <person name="Richards S."/>
            <person name="Belles X."/>
            <person name="Korb J."/>
            <person name="Bornberg-Bauer E."/>
        </authorList>
    </citation>
    <scope>NUCLEOTIDE SEQUENCE [LARGE SCALE GENOMIC DNA]</scope>
    <source>
        <tissue evidence="2">Whole body</tissue>
    </source>
</reference>
<dbReference type="Proteomes" id="UP000235965">
    <property type="component" value="Unassembled WGS sequence"/>
</dbReference>
<dbReference type="OrthoDB" id="8195416at2759"/>
<sequence>METDENNAECANNHDTSNETKQEPESASNIRSKEEVVGIQEGFQAKIFALELLGPCVYGAMEDVKFGTSRDECAASGVDVPIDTHIQGSPNGAHSFALHDSLEDIIDHEECIGDGGGEQEATLKIDTIMASPGDSCASCPVKLESAQSQGIADDSGNISTIENERENEHKGKIGPFKNTTNNTELKRESHSGSSEVNGNDVYLERMSTGLTDTYSRVTAQTENKIQSCLKKSELPVKKRVSFKTGHHSTETRQTEHRCDIGSLAMKGSIRHPVIAKLGRKVKLELERISLPLKGECHNATSVGAKLSNRDVQRTVKTKKSVLDTGDIRSSKRYKTVSLISNKNVFTENRSIMKRNRHSKSKRRKSAPVIKRNKQFSEVCDCEVKLERLSPEFLRRALSGQKKQQSVETRSMTRVHQRHKTGNSFYFQKPEDTNNGTKEKTDGSFKMEIIDDTWGSDRIDAWGNVRYLLKGHSNLSECEEDWYGWWVRVDSLHKFCDAHLYSISDGVTDSRIMVWDNTFEAKPAPQNNTVRVPEQAEYAHEESQDTDEDWAGWKVLCIEKSVADVDSFGFSDEEAGDFYGW</sequence>
<proteinExistence type="predicted"/>
<evidence type="ECO:0000313" key="3">
    <source>
        <dbReference type="Proteomes" id="UP000235965"/>
    </source>
</evidence>
<dbReference type="InParanoid" id="A0A2J7PB98"/>
<evidence type="ECO:0000256" key="1">
    <source>
        <dbReference type="SAM" id="MobiDB-lite"/>
    </source>
</evidence>
<protein>
    <submittedName>
        <fullName evidence="2">Uncharacterized protein</fullName>
    </submittedName>
</protein>
<name>A0A2J7PB98_9NEOP</name>
<evidence type="ECO:0000313" key="2">
    <source>
        <dbReference type="EMBL" id="PNF13609.1"/>
    </source>
</evidence>
<comment type="caution">
    <text evidence="2">The sequence shown here is derived from an EMBL/GenBank/DDBJ whole genome shotgun (WGS) entry which is preliminary data.</text>
</comment>
<keyword evidence="3" id="KW-1185">Reference proteome</keyword>
<feature type="region of interest" description="Disordered" evidence="1">
    <location>
        <begin position="1"/>
        <end position="33"/>
    </location>
</feature>